<name>A0A319FLY1_ASPSB</name>
<feature type="region of interest" description="Disordered" evidence="1">
    <location>
        <begin position="124"/>
        <end position="147"/>
    </location>
</feature>
<sequence length="147" mass="16117">MHPSANGRPPPLRCFTCLVSACATAPPYCIPTCLIFKLRFGYVGHPHWPYHPTRGPWPVGFAWLPSVVVFRVFPRVPWYSFTPPPMPPGVATLWTAPARLASLSGPIPRNPLSGHWARLFWPSPPMQSSSSPPLLSADGPDVDPRGS</sequence>
<dbReference type="VEuPathDB" id="FungiDB:BO78DRAFT_12730"/>
<dbReference type="EMBL" id="KZ826324">
    <property type="protein sequence ID" value="PYI10033.1"/>
    <property type="molecule type" value="Genomic_DNA"/>
</dbReference>
<evidence type="ECO:0000313" key="2">
    <source>
        <dbReference type="EMBL" id="PYI10033.1"/>
    </source>
</evidence>
<reference evidence="2 3" key="1">
    <citation type="submission" date="2018-02" db="EMBL/GenBank/DDBJ databases">
        <title>The genomes of Aspergillus section Nigri reveals drivers in fungal speciation.</title>
        <authorList>
            <consortium name="DOE Joint Genome Institute"/>
            <person name="Vesth T.C."/>
            <person name="Nybo J."/>
            <person name="Theobald S."/>
            <person name="Brandl J."/>
            <person name="Frisvad J.C."/>
            <person name="Nielsen K.F."/>
            <person name="Lyhne E.K."/>
            <person name="Kogle M.E."/>
            <person name="Kuo A."/>
            <person name="Riley R."/>
            <person name="Clum A."/>
            <person name="Nolan M."/>
            <person name="Lipzen A."/>
            <person name="Salamov A."/>
            <person name="Henrissat B."/>
            <person name="Wiebenga A."/>
            <person name="De vries R.P."/>
            <person name="Grigoriev I.V."/>
            <person name="Mortensen U.H."/>
            <person name="Andersen M.R."/>
            <person name="Baker S.E."/>
        </authorList>
    </citation>
    <scope>NUCLEOTIDE SEQUENCE [LARGE SCALE GENOMIC DNA]</scope>
    <source>
        <strain evidence="2 3">CBS 121057</strain>
    </source>
</reference>
<evidence type="ECO:0000313" key="3">
    <source>
        <dbReference type="Proteomes" id="UP000248423"/>
    </source>
</evidence>
<dbReference type="AlphaFoldDB" id="A0A319FLY1"/>
<dbReference type="OrthoDB" id="10485466at2759"/>
<proteinExistence type="predicted"/>
<dbReference type="Proteomes" id="UP000248423">
    <property type="component" value="Unassembled WGS sequence"/>
</dbReference>
<keyword evidence="3" id="KW-1185">Reference proteome</keyword>
<accession>A0A319FLY1</accession>
<feature type="compositionally biased region" description="Low complexity" evidence="1">
    <location>
        <begin position="126"/>
        <end position="136"/>
    </location>
</feature>
<protein>
    <submittedName>
        <fullName evidence="2">Uncharacterized protein</fullName>
    </submittedName>
</protein>
<evidence type="ECO:0000256" key="1">
    <source>
        <dbReference type="SAM" id="MobiDB-lite"/>
    </source>
</evidence>
<gene>
    <name evidence="2" type="ORF">BO78DRAFT_12730</name>
</gene>
<organism evidence="2 3">
    <name type="scientific">Aspergillus sclerotiicarbonarius (strain CBS 121057 / IBT 28362)</name>
    <dbReference type="NCBI Taxonomy" id="1448318"/>
    <lineage>
        <taxon>Eukaryota</taxon>
        <taxon>Fungi</taxon>
        <taxon>Dikarya</taxon>
        <taxon>Ascomycota</taxon>
        <taxon>Pezizomycotina</taxon>
        <taxon>Eurotiomycetes</taxon>
        <taxon>Eurotiomycetidae</taxon>
        <taxon>Eurotiales</taxon>
        <taxon>Aspergillaceae</taxon>
        <taxon>Aspergillus</taxon>
        <taxon>Aspergillus subgen. Circumdati</taxon>
    </lineage>
</organism>